<evidence type="ECO:0000313" key="5">
    <source>
        <dbReference type="EMBL" id="KAK1353329.1"/>
    </source>
</evidence>
<keyword evidence="2" id="KW-0521">NADP</keyword>
<accession>A0AAD8LYW9</accession>
<evidence type="ECO:0000256" key="2">
    <source>
        <dbReference type="ARBA" id="ARBA00022857"/>
    </source>
</evidence>
<dbReference type="PRINTS" id="PR00081">
    <property type="entry name" value="GDHRDH"/>
</dbReference>
<comment type="caution">
    <text evidence="5">The sequence shown here is derived from an EMBL/GenBank/DDBJ whole genome shotgun (WGS) entry which is preliminary data.</text>
</comment>
<keyword evidence="6" id="KW-1185">Reference proteome</keyword>
<dbReference type="SUPFAM" id="SSF51735">
    <property type="entry name" value="NAD(P)-binding Rossmann-fold domains"/>
    <property type="match status" value="1"/>
</dbReference>
<reference evidence="5" key="1">
    <citation type="submission" date="2023-02" db="EMBL/GenBank/DDBJ databases">
        <title>Genome of toxic invasive species Heracleum sosnowskyi carries increased number of genes despite the absence of recent whole-genome duplications.</title>
        <authorList>
            <person name="Schelkunov M."/>
            <person name="Shtratnikova V."/>
            <person name="Makarenko M."/>
            <person name="Klepikova A."/>
            <person name="Omelchenko D."/>
            <person name="Novikova G."/>
            <person name="Obukhova E."/>
            <person name="Bogdanov V."/>
            <person name="Penin A."/>
            <person name="Logacheva M."/>
        </authorList>
    </citation>
    <scope>NUCLEOTIDE SEQUENCE</scope>
    <source>
        <strain evidence="5">Hsosn_3</strain>
        <tissue evidence="5">Leaf</tissue>
    </source>
</reference>
<organism evidence="5 6">
    <name type="scientific">Heracleum sosnowskyi</name>
    <dbReference type="NCBI Taxonomy" id="360622"/>
    <lineage>
        <taxon>Eukaryota</taxon>
        <taxon>Viridiplantae</taxon>
        <taxon>Streptophyta</taxon>
        <taxon>Embryophyta</taxon>
        <taxon>Tracheophyta</taxon>
        <taxon>Spermatophyta</taxon>
        <taxon>Magnoliopsida</taxon>
        <taxon>eudicotyledons</taxon>
        <taxon>Gunneridae</taxon>
        <taxon>Pentapetalae</taxon>
        <taxon>asterids</taxon>
        <taxon>campanulids</taxon>
        <taxon>Apiales</taxon>
        <taxon>Apiaceae</taxon>
        <taxon>Apioideae</taxon>
        <taxon>apioid superclade</taxon>
        <taxon>Tordylieae</taxon>
        <taxon>Tordyliinae</taxon>
        <taxon>Heracleum</taxon>
    </lineage>
</organism>
<name>A0AAD8LYW9_9APIA</name>
<reference evidence="5" key="2">
    <citation type="submission" date="2023-05" db="EMBL/GenBank/DDBJ databases">
        <authorList>
            <person name="Schelkunov M.I."/>
        </authorList>
    </citation>
    <scope>NUCLEOTIDE SEQUENCE</scope>
    <source>
        <strain evidence="5">Hsosn_3</strain>
        <tissue evidence="5">Leaf</tissue>
    </source>
</reference>
<dbReference type="InterPro" id="IPR036291">
    <property type="entry name" value="NAD(P)-bd_dom_sf"/>
</dbReference>
<evidence type="ECO:0000256" key="3">
    <source>
        <dbReference type="ARBA" id="ARBA00023002"/>
    </source>
</evidence>
<dbReference type="EMBL" id="JAUIZM010000013">
    <property type="protein sequence ID" value="KAK1353329.1"/>
    <property type="molecule type" value="Genomic_DNA"/>
</dbReference>
<evidence type="ECO:0000313" key="6">
    <source>
        <dbReference type="Proteomes" id="UP001237642"/>
    </source>
</evidence>
<dbReference type="GO" id="GO:0016491">
    <property type="term" value="F:oxidoreductase activity"/>
    <property type="evidence" value="ECO:0007669"/>
    <property type="project" value="UniProtKB-KW"/>
</dbReference>
<keyword evidence="3" id="KW-0560">Oxidoreductase</keyword>
<dbReference type="Pfam" id="PF00106">
    <property type="entry name" value="adh_short"/>
    <property type="match status" value="1"/>
</dbReference>
<dbReference type="InterPro" id="IPR002347">
    <property type="entry name" value="SDR_fam"/>
</dbReference>
<evidence type="ECO:0000256" key="1">
    <source>
        <dbReference type="ARBA" id="ARBA00006484"/>
    </source>
</evidence>
<dbReference type="Proteomes" id="UP001237642">
    <property type="component" value="Unassembled WGS sequence"/>
</dbReference>
<sequence>MTETNNLMKKRCALVTGGNKGIGLETCRKLAENGITVILTARSEINGREAVEKLKHSGFSDVVFHQLDIQDRASISALAKFVETNFGKLDILVNNAAAPGLVIAKPQELVSFTEGAGFARVLDDYADLLEGILVQNYELAEDCLKTNYYGTKTVITELIQLLQLSGSARIVNVTSDYGELRFIQNEEVKAELDNVENLTEEKIDATVRWFLKDFKEDKLKANGWPITVSAYKISKAAIAAYTRFLARKFPHMIVNCVHPGYVQTDFTGGIGTLTPEEGARAPAMLALLPDDGPSGLYFSEMQPSAF</sequence>
<dbReference type="PANTHER" id="PTHR43490:SF73">
    <property type="entry name" value="OS07G0685800 PROTEIN"/>
    <property type="match status" value="1"/>
</dbReference>
<dbReference type="Gene3D" id="3.40.50.720">
    <property type="entry name" value="NAD(P)-binding Rossmann-like Domain"/>
    <property type="match status" value="1"/>
</dbReference>
<dbReference type="AlphaFoldDB" id="A0AAD8LYW9"/>
<dbReference type="PRINTS" id="PR00080">
    <property type="entry name" value="SDRFAMILY"/>
</dbReference>
<gene>
    <name evidence="5" type="ORF">POM88_052464</name>
</gene>
<dbReference type="PANTHER" id="PTHR43490">
    <property type="entry name" value="(+)-NEOMENTHOL DEHYDROGENASE"/>
    <property type="match status" value="1"/>
</dbReference>
<protein>
    <submittedName>
        <fullName evidence="5">Salutaridine reductase (NADPH)</fullName>
    </submittedName>
</protein>
<comment type="similarity">
    <text evidence="1 4">Belongs to the short-chain dehydrogenases/reductases (SDR) family.</text>
</comment>
<dbReference type="GO" id="GO:0016020">
    <property type="term" value="C:membrane"/>
    <property type="evidence" value="ECO:0007669"/>
    <property type="project" value="TreeGrafter"/>
</dbReference>
<proteinExistence type="inferred from homology"/>
<evidence type="ECO:0000256" key="4">
    <source>
        <dbReference type="RuleBase" id="RU000363"/>
    </source>
</evidence>